<keyword evidence="5" id="KW-1003">Cell membrane</keyword>
<evidence type="ECO:0000313" key="13">
    <source>
        <dbReference type="EMBL" id="ACI16774.1"/>
    </source>
</evidence>
<evidence type="ECO:0000256" key="9">
    <source>
        <dbReference type="ARBA" id="ARBA00023143"/>
    </source>
</evidence>
<dbReference type="PANTHER" id="PTHR30034:SF6">
    <property type="entry name" value="YOP PROTEINS TRANSLOCATION PROTEIN Q"/>
    <property type="match status" value="1"/>
</dbReference>
<dbReference type="SUPFAM" id="SSF101801">
    <property type="entry name" value="Surface presentation of antigens (SPOA)"/>
    <property type="match status" value="1"/>
</dbReference>
<dbReference type="GO" id="GO:0050918">
    <property type="term" value="P:positive chemotaxis"/>
    <property type="evidence" value="ECO:0007669"/>
    <property type="project" value="TreeGrafter"/>
</dbReference>
<sequence>MAETLSQEEIDTLLSAIKAGQAELVQTKEKVVRKYDFRRPDKLSKEQLRTIQMLHENFARGASTELAGYLRSAMSISIVSVDQVTYQEYIRSLSDPTFMYLVPIIDVTSVIFEMSLDFVFAIIDKLLGGPGKPLREVRELTSVEATLMNRVMDVYLKHWLEAWKPIVQWNLGKPTLEYSPGFVQIMPGSDVVIVITYEEKLGEKTAIGTICVPYMAMEGFVQNLTAHRWFGVSKPTPDDWKTTLMEVIEDITVEVSAVLGEASVGIGEILKWNVGDVIELSRRSDEEVDLLVEGNLFAKGIPGIYQRRKALLVTGRSEEDRKEEVG</sequence>
<feature type="domain" description="Flagellar motor switch protein FliN-like C-terminal" evidence="12">
    <location>
        <begin position="248"/>
        <end position="315"/>
    </location>
</feature>
<dbReference type="InterPro" id="IPR036429">
    <property type="entry name" value="SpoA-like_sf"/>
</dbReference>
<dbReference type="NCBIfam" id="TIGR01397">
    <property type="entry name" value="fliM_switch"/>
    <property type="match status" value="1"/>
</dbReference>
<dbReference type="GO" id="GO:0009425">
    <property type="term" value="C:bacterial-type flagellum basal body"/>
    <property type="evidence" value="ECO:0007669"/>
    <property type="project" value="UniProtKB-SubCell"/>
</dbReference>
<dbReference type="KEGG" id="cpo:COPRO5265_0329"/>
<evidence type="ECO:0000259" key="12">
    <source>
        <dbReference type="Pfam" id="PF01052"/>
    </source>
</evidence>
<dbReference type="InterPro" id="IPR028976">
    <property type="entry name" value="CheC-like_sf"/>
</dbReference>
<evidence type="ECO:0000256" key="11">
    <source>
        <dbReference type="NCBIfam" id="TIGR01397"/>
    </source>
</evidence>
<evidence type="ECO:0000256" key="4">
    <source>
        <dbReference type="ARBA" id="ARBA00021898"/>
    </source>
</evidence>
<keyword evidence="9" id="KW-0975">Bacterial flagellum</keyword>
<dbReference type="Gene3D" id="2.30.330.10">
    <property type="entry name" value="SpoA-like"/>
    <property type="match status" value="1"/>
</dbReference>
<evidence type="ECO:0000256" key="10">
    <source>
        <dbReference type="ARBA" id="ARBA00025044"/>
    </source>
</evidence>
<keyword evidence="13" id="KW-0969">Cilium</keyword>
<protein>
    <recommendedName>
        <fullName evidence="4 11">Flagellar motor switch protein FliM</fullName>
    </recommendedName>
</protein>
<dbReference type="Pfam" id="PF01052">
    <property type="entry name" value="FliMN_C"/>
    <property type="match status" value="1"/>
</dbReference>
<dbReference type="SUPFAM" id="SSF103039">
    <property type="entry name" value="CheC-like"/>
    <property type="match status" value="1"/>
</dbReference>
<comment type="function">
    <text evidence="10">FliM is one of three proteins (FliG, FliN, FliM) that forms the rotor-mounted switch complex (C ring), located at the base of the basal body. This complex interacts with the CheY and CheZ chemotaxis proteins, in addition to contacting components of the motor that determine the direction of flagellar rotation.</text>
</comment>
<accession>B5Y7E9</accession>
<keyword evidence="6" id="KW-0145">Chemotaxis</keyword>
<organism evidence="13 14">
    <name type="scientific">Coprothermobacter proteolyticus (strain ATCC 35245 / DSM 5265 / OCM 4 / BT)</name>
    <dbReference type="NCBI Taxonomy" id="309798"/>
    <lineage>
        <taxon>Bacteria</taxon>
        <taxon>Pseudomonadati</taxon>
        <taxon>Coprothermobacterota</taxon>
        <taxon>Coprothermobacteria</taxon>
        <taxon>Coprothermobacterales</taxon>
        <taxon>Coprothermobacteraceae</taxon>
        <taxon>Coprothermobacter</taxon>
    </lineage>
</organism>
<keyword evidence="8" id="KW-0472">Membrane</keyword>
<dbReference type="GO" id="GO:0005886">
    <property type="term" value="C:plasma membrane"/>
    <property type="evidence" value="ECO:0007669"/>
    <property type="project" value="UniProtKB-SubCell"/>
</dbReference>
<dbReference type="RefSeq" id="WP_012543426.1">
    <property type="nucleotide sequence ID" value="NC_011295.1"/>
</dbReference>
<dbReference type="InterPro" id="IPR001689">
    <property type="entry name" value="Flag_FliM"/>
</dbReference>
<dbReference type="GO" id="GO:0003774">
    <property type="term" value="F:cytoskeletal motor activity"/>
    <property type="evidence" value="ECO:0007669"/>
    <property type="project" value="InterPro"/>
</dbReference>
<gene>
    <name evidence="13" type="primary">fliM</name>
    <name evidence="13" type="ordered locus">COPRO5265_0329</name>
</gene>
<keyword evidence="13" id="KW-0282">Flagellum</keyword>
<evidence type="ECO:0000256" key="6">
    <source>
        <dbReference type="ARBA" id="ARBA00022500"/>
    </source>
</evidence>
<evidence type="ECO:0000256" key="1">
    <source>
        <dbReference type="ARBA" id="ARBA00004117"/>
    </source>
</evidence>
<evidence type="ECO:0000256" key="5">
    <source>
        <dbReference type="ARBA" id="ARBA00022475"/>
    </source>
</evidence>
<dbReference type="Pfam" id="PF02154">
    <property type="entry name" value="FliM"/>
    <property type="match status" value="1"/>
</dbReference>
<dbReference type="AlphaFoldDB" id="B5Y7E9"/>
<dbReference type="GO" id="GO:0071978">
    <property type="term" value="P:bacterial-type flagellum-dependent swarming motility"/>
    <property type="evidence" value="ECO:0007669"/>
    <property type="project" value="TreeGrafter"/>
</dbReference>
<dbReference type="PANTHER" id="PTHR30034">
    <property type="entry name" value="FLAGELLAR MOTOR SWITCH PROTEIN FLIM"/>
    <property type="match status" value="1"/>
</dbReference>
<reference evidence="13 14" key="2">
    <citation type="journal article" date="2014" name="Genome Announc.">
        <title>Complete Genome Sequence of Coprothermobacter proteolyticus DSM 5265.</title>
        <authorList>
            <person name="Alexiev A."/>
            <person name="Coil D.A."/>
            <person name="Badger J.H."/>
            <person name="Enticknap J."/>
            <person name="Ward N."/>
            <person name="Robb F.T."/>
            <person name="Eisen J.A."/>
        </authorList>
    </citation>
    <scope>NUCLEOTIDE SEQUENCE [LARGE SCALE GENOMIC DNA]</scope>
    <source>
        <strain evidence="14">ATCC 35245 / DSM 5265 / OCM 4 / BT</strain>
    </source>
</reference>
<comment type="subcellular location">
    <subcellularLocation>
        <location evidence="1">Bacterial flagellum basal body</location>
    </subcellularLocation>
    <subcellularLocation>
        <location evidence="2">Cell membrane</location>
        <topology evidence="2">Peripheral membrane protein</topology>
    </subcellularLocation>
</comment>
<evidence type="ECO:0000256" key="2">
    <source>
        <dbReference type="ARBA" id="ARBA00004202"/>
    </source>
</evidence>
<reference evidence="14" key="1">
    <citation type="submission" date="2008-08" db="EMBL/GenBank/DDBJ databases">
        <title>The complete genome sequence of Coprothermobacter proteolyticus strain ATCC 5245 / DSM 5265 / BT.</title>
        <authorList>
            <person name="Dodson R.J."/>
            <person name="Durkin A.S."/>
            <person name="Wu M."/>
            <person name="Eisen J."/>
            <person name="Sutton G."/>
        </authorList>
    </citation>
    <scope>NUCLEOTIDE SEQUENCE [LARGE SCALE GENOMIC DNA]</scope>
    <source>
        <strain evidence="14">ATCC 35245 / DSM 5265 / OCM 4 / BT</strain>
    </source>
</reference>
<name>B5Y7E9_COPPD</name>
<dbReference type="EMBL" id="CP001145">
    <property type="protein sequence ID" value="ACI16774.1"/>
    <property type="molecule type" value="Genomic_DNA"/>
</dbReference>
<dbReference type="InterPro" id="IPR001543">
    <property type="entry name" value="FliN-like_C"/>
</dbReference>
<keyword evidence="7" id="KW-0283">Flagellar rotation</keyword>
<dbReference type="OrthoDB" id="9806941at2"/>
<keyword evidence="13" id="KW-0966">Cell projection</keyword>
<comment type="similarity">
    <text evidence="3">Belongs to the FliM family.</text>
</comment>
<dbReference type="CDD" id="cd17908">
    <property type="entry name" value="FliM"/>
    <property type="match status" value="1"/>
</dbReference>
<evidence type="ECO:0000256" key="8">
    <source>
        <dbReference type="ARBA" id="ARBA00023136"/>
    </source>
</evidence>
<evidence type="ECO:0000256" key="3">
    <source>
        <dbReference type="ARBA" id="ARBA00011049"/>
    </source>
</evidence>
<dbReference type="PRINTS" id="PR00955">
    <property type="entry name" value="FLGMOTORFLIM"/>
</dbReference>
<dbReference type="eggNOG" id="COG1868">
    <property type="taxonomic scope" value="Bacteria"/>
</dbReference>
<dbReference type="HOGENOM" id="CLU_052646_0_0_9"/>
<dbReference type="PIRSF" id="PIRSF002888">
    <property type="entry name" value="FliM"/>
    <property type="match status" value="1"/>
</dbReference>
<evidence type="ECO:0000256" key="7">
    <source>
        <dbReference type="ARBA" id="ARBA00022779"/>
    </source>
</evidence>
<dbReference type="Proteomes" id="UP000001732">
    <property type="component" value="Chromosome"/>
</dbReference>
<dbReference type="Gene3D" id="3.40.1550.10">
    <property type="entry name" value="CheC-like"/>
    <property type="match status" value="1"/>
</dbReference>
<proteinExistence type="inferred from homology"/>
<evidence type="ECO:0000313" key="14">
    <source>
        <dbReference type="Proteomes" id="UP000001732"/>
    </source>
</evidence>
<keyword evidence="14" id="KW-1185">Reference proteome</keyword>
<dbReference type="STRING" id="309798.COPRO5265_0329"/>